<organism evidence="1 2">
    <name type="scientific">Ganoderma sinense ZZ0214-1</name>
    <dbReference type="NCBI Taxonomy" id="1077348"/>
    <lineage>
        <taxon>Eukaryota</taxon>
        <taxon>Fungi</taxon>
        <taxon>Dikarya</taxon>
        <taxon>Basidiomycota</taxon>
        <taxon>Agaricomycotina</taxon>
        <taxon>Agaricomycetes</taxon>
        <taxon>Polyporales</taxon>
        <taxon>Polyporaceae</taxon>
        <taxon>Ganoderma</taxon>
    </lineage>
</organism>
<reference evidence="1 2" key="1">
    <citation type="journal article" date="2015" name="Sci. Rep.">
        <title>Chromosome-level genome map provides insights into diverse defense mechanisms in the medicinal fungus Ganoderma sinense.</title>
        <authorList>
            <person name="Zhu Y."/>
            <person name="Xu J."/>
            <person name="Sun C."/>
            <person name="Zhou S."/>
            <person name="Xu H."/>
            <person name="Nelson D.R."/>
            <person name="Qian J."/>
            <person name="Song J."/>
            <person name="Luo H."/>
            <person name="Xiang L."/>
            <person name="Li Y."/>
            <person name="Xu Z."/>
            <person name="Ji A."/>
            <person name="Wang L."/>
            <person name="Lu S."/>
            <person name="Hayward A."/>
            <person name="Sun W."/>
            <person name="Li X."/>
            <person name="Schwartz D.C."/>
            <person name="Wang Y."/>
            <person name="Chen S."/>
        </authorList>
    </citation>
    <scope>NUCLEOTIDE SEQUENCE [LARGE SCALE GENOMIC DNA]</scope>
    <source>
        <strain evidence="1 2">ZZ0214-1</strain>
    </source>
</reference>
<proteinExistence type="predicted"/>
<evidence type="ECO:0000313" key="2">
    <source>
        <dbReference type="Proteomes" id="UP000230002"/>
    </source>
</evidence>
<comment type="caution">
    <text evidence="1">The sequence shown here is derived from an EMBL/GenBank/DDBJ whole genome shotgun (WGS) entry which is preliminary data.</text>
</comment>
<dbReference type="Proteomes" id="UP000230002">
    <property type="component" value="Unassembled WGS sequence"/>
</dbReference>
<protein>
    <recommendedName>
        <fullName evidence="3">F-box domain-containing protein</fullName>
    </recommendedName>
</protein>
<dbReference type="AlphaFoldDB" id="A0A2G8SGN3"/>
<gene>
    <name evidence="1" type="ORF">GSI_05052</name>
</gene>
<evidence type="ECO:0000313" key="1">
    <source>
        <dbReference type="EMBL" id="PIL32934.1"/>
    </source>
</evidence>
<dbReference type="STRING" id="1077348.A0A2G8SGN3"/>
<dbReference type="EMBL" id="AYKW01000009">
    <property type="protein sequence ID" value="PIL32934.1"/>
    <property type="molecule type" value="Genomic_DNA"/>
</dbReference>
<name>A0A2G8SGN3_9APHY</name>
<evidence type="ECO:0008006" key="3">
    <source>
        <dbReference type="Google" id="ProtNLM"/>
    </source>
</evidence>
<keyword evidence="2" id="KW-1185">Reference proteome</keyword>
<sequence>MYGAEPPSRLPANLYLYRPSWNVPRFTLKMLAKHEGYVLLPIVENLAIHGRISPTLTVRASRSPRRPPLVSTSPPWAPHCRPLPVQPVPPERANSTSCNKLWINAGEKPCLGAVVEGFKVFMAIFLAWDVTEPVISGGLRAVGGQLRGIRPTLAPAYDGEAFADFTWIAEGDLTSMSPSSSRGRRAQVSSPMRHPFDILQKAMSPDQLAFQAINDVKRLLTPRSVHTRSSTCVSVSLAKWAVPWVHDGDMAEETREELQDVSTPALAVALLSVSIGEFGCSTFNWDGCFSPLPVYMQTPLTPRPGADSSGPEALHVPTEVCENIIDMLYSNTGRDTLHNIAALHSCALVCRAWRVRSQKMLFYKVMLLEVTPLHKFAAVLDDGQHLRDYVHQVSLVGYHLHTTTSIFTLFAAVVSRKLPNLERIDVVHLESPATWCPRPPDPPKFKELPCIPIHPHFPAFLSTFTAVSHLRLEFITFRSFSEFARMLHALPNLEGLTCRSIDWLTPGGSHPGAGFTRQPDWEDGRCTAPPFAPKLRRLQLADMDKYGLERLIWTRGPHLTSLTLTIPLLIVECWT</sequence>
<dbReference type="OrthoDB" id="2757906at2759"/>
<accession>A0A2G8SGN3</accession>